<dbReference type="PROSITE" id="PS00374">
    <property type="entry name" value="MGMT"/>
    <property type="match status" value="1"/>
</dbReference>
<name>A0AAC9NKC7_VIRHA</name>
<evidence type="ECO:0000256" key="7">
    <source>
        <dbReference type="ARBA" id="ARBA00023204"/>
    </source>
</evidence>
<dbReference type="GeneID" id="71513549"/>
<dbReference type="InterPro" id="IPR008332">
    <property type="entry name" value="MethylG_MeTrfase_N"/>
</dbReference>
<evidence type="ECO:0000256" key="2">
    <source>
        <dbReference type="ARBA" id="ARBA00008711"/>
    </source>
</evidence>
<dbReference type="Gene3D" id="3.30.160.70">
    <property type="entry name" value="Methylated DNA-protein cysteine methyltransferase domain"/>
    <property type="match status" value="1"/>
</dbReference>
<feature type="active site" description="Nucleophile; methyl group acceptor" evidence="9">
    <location>
        <position position="142"/>
    </location>
</feature>
<keyword evidence="4 9" id="KW-0489">Methyltransferase</keyword>
<feature type="domain" description="Methylated-DNA-[protein]-cysteine S-methyltransferase DNA binding" evidence="10">
    <location>
        <begin position="90"/>
        <end position="170"/>
    </location>
</feature>
<evidence type="ECO:0000313" key="15">
    <source>
        <dbReference type="Proteomes" id="UP000621631"/>
    </source>
</evidence>
<evidence type="ECO:0000256" key="1">
    <source>
        <dbReference type="ARBA" id="ARBA00001286"/>
    </source>
</evidence>
<keyword evidence="15" id="KW-1185">Reference proteome</keyword>
<evidence type="ECO:0000256" key="4">
    <source>
        <dbReference type="ARBA" id="ARBA00022603"/>
    </source>
</evidence>
<dbReference type="PANTHER" id="PTHR10815">
    <property type="entry name" value="METHYLATED-DNA--PROTEIN-CYSTEINE METHYLTRANSFERASE"/>
    <property type="match status" value="1"/>
</dbReference>
<reference evidence="12 14" key="1">
    <citation type="submission" date="2016-11" db="EMBL/GenBank/DDBJ databases">
        <title>Complete genome sequencing of Virgibacillus halodenitrificans PDB-F2.</title>
        <authorList>
            <person name="Sun Z."/>
            <person name="Zhou Y."/>
            <person name="Li H."/>
        </authorList>
    </citation>
    <scope>NUCLEOTIDE SEQUENCE [LARGE SCALE GENOMIC DNA]</scope>
    <source>
        <strain evidence="12 14">PDB-F2</strain>
    </source>
</reference>
<dbReference type="AlphaFoldDB" id="A0AAC9NKC7"/>
<dbReference type="Pfam" id="PF01035">
    <property type="entry name" value="DNA_binding_1"/>
    <property type="match status" value="1"/>
</dbReference>
<evidence type="ECO:0000313" key="14">
    <source>
        <dbReference type="Proteomes" id="UP000182945"/>
    </source>
</evidence>
<dbReference type="InterPro" id="IPR001497">
    <property type="entry name" value="MethylDNA_cys_MeTrfase_AS"/>
</dbReference>
<comment type="catalytic activity">
    <reaction evidence="8 9">
        <text>a 6-O-methyl-2'-deoxyguanosine in DNA + L-cysteinyl-[protein] = S-methyl-L-cysteinyl-[protein] + a 2'-deoxyguanosine in DNA</text>
        <dbReference type="Rhea" id="RHEA:24000"/>
        <dbReference type="Rhea" id="RHEA-COMP:10131"/>
        <dbReference type="Rhea" id="RHEA-COMP:10132"/>
        <dbReference type="Rhea" id="RHEA-COMP:11367"/>
        <dbReference type="Rhea" id="RHEA-COMP:11368"/>
        <dbReference type="ChEBI" id="CHEBI:29950"/>
        <dbReference type="ChEBI" id="CHEBI:82612"/>
        <dbReference type="ChEBI" id="CHEBI:85445"/>
        <dbReference type="ChEBI" id="CHEBI:85448"/>
        <dbReference type="EC" id="2.1.1.63"/>
    </reaction>
</comment>
<dbReference type="GO" id="GO:0006307">
    <property type="term" value="P:DNA alkylation repair"/>
    <property type="evidence" value="ECO:0007669"/>
    <property type="project" value="UniProtKB-UniRule"/>
</dbReference>
<dbReference type="CDD" id="cd06445">
    <property type="entry name" value="ATase"/>
    <property type="match status" value="1"/>
</dbReference>
<protein>
    <recommendedName>
        <fullName evidence="9">Methylated-DNA--protein-cysteine methyltransferase</fullName>
        <ecNumber evidence="9">2.1.1.63</ecNumber>
    </recommendedName>
    <alternativeName>
        <fullName evidence="9">6-O-methylguanine-DNA methyltransferase</fullName>
        <shortName evidence="9">MGMT</shortName>
    </alternativeName>
    <alternativeName>
        <fullName evidence="9">O-6-methylguanine-DNA-alkyltransferase</fullName>
    </alternativeName>
</protein>
<dbReference type="NCBIfam" id="TIGR00589">
    <property type="entry name" value="ogt"/>
    <property type="match status" value="1"/>
</dbReference>
<dbReference type="Proteomes" id="UP000182945">
    <property type="component" value="Chromosome"/>
</dbReference>
<dbReference type="EC" id="2.1.1.63" evidence="9"/>
<dbReference type="SUPFAM" id="SSF46767">
    <property type="entry name" value="Methylated DNA-protein cysteine methyltransferase, C-terminal domain"/>
    <property type="match status" value="1"/>
</dbReference>
<dbReference type="HAMAP" id="MF_00772">
    <property type="entry name" value="OGT"/>
    <property type="match status" value="1"/>
</dbReference>
<dbReference type="GO" id="GO:0005737">
    <property type="term" value="C:cytoplasm"/>
    <property type="evidence" value="ECO:0007669"/>
    <property type="project" value="UniProtKB-SubCell"/>
</dbReference>
<dbReference type="FunFam" id="1.10.10.10:FF:000214">
    <property type="entry name" value="Methylated-DNA--protein-cysteine methyltransferase"/>
    <property type="match status" value="1"/>
</dbReference>
<evidence type="ECO:0000256" key="3">
    <source>
        <dbReference type="ARBA" id="ARBA00022490"/>
    </source>
</evidence>
<dbReference type="Pfam" id="PF02870">
    <property type="entry name" value="Methyltransf_1N"/>
    <property type="match status" value="1"/>
</dbReference>
<gene>
    <name evidence="12" type="ORF">BME96_04010</name>
    <name evidence="13" type="ORF">IC602_03505</name>
</gene>
<evidence type="ECO:0000313" key="13">
    <source>
        <dbReference type="EMBL" id="MBD1221661.1"/>
    </source>
</evidence>
<keyword evidence="7 9" id="KW-0234">DNA repair</keyword>
<comment type="catalytic activity">
    <reaction evidence="1 9">
        <text>a 4-O-methyl-thymidine in DNA + L-cysteinyl-[protein] = a thymidine in DNA + S-methyl-L-cysteinyl-[protein]</text>
        <dbReference type="Rhea" id="RHEA:53428"/>
        <dbReference type="Rhea" id="RHEA-COMP:10131"/>
        <dbReference type="Rhea" id="RHEA-COMP:10132"/>
        <dbReference type="Rhea" id="RHEA-COMP:13555"/>
        <dbReference type="Rhea" id="RHEA-COMP:13556"/>
        <dbReference type="ChEBI" id="CHEBI:29950"/>
        <dbReference type="ChEBI" id="CHEBI:82612"/>
        <dbReference type="ChEBI" id="CHEBI:137386"/>
        <dbReference type="ChEBI" id="CHEBI:137387"/>
        <dbReference type="EC" id="2.1.1.63"/>
    </reaction>
</comment>
<dbReference type="KEGG" id="vhl:BME96_04010"/>
<comment type="function">
    <text evidence="9">Involved in the cellular defense against the biological effects of O6-methylguanine (O6-MeG) and O4-methylthymine (O4-MeT) in DNA. Repairs the methylated nucleobase in DNA by stoichiometrically transferring the methyl group to a cysteine residue in the enzyme. This is a suicide reaction: the enzyme is irreversibly inactivated.</text>
</comment>
<dbReference type="InterPro" id="IPR036631">
    <property type="entry name" value="MGMT_N_sf"/>
</dbReference>
<evidence type="ECO:0000256" key="6">
    <source>
        <dbReference type="ARBA" id="ARBA00022763"/>
    </source>
</evidence>
<dbReference type="EMBL" id="JACWEZ010000002">
    <property type="protein sequence ID" value="MBD1221661.1"/>
    <property type="molecule type" value="Genomic_DNA"/>
</dbReference>
<accession>A0AAC9NKC7</accession>
<reference evidence="13 15" key="2">
    <citation type="submission" date="2020-09" db="EMBL/GenBank/DDBJ databases">
        <title>Draft Genome Sequences of Oil-Oxidizing Bacteria Halomonas titanicae, Marinobacter lutaoensis, and Virgibacillus halodenitrificans Isolated from Highly Saline Environments.</title>
        <authorList>
            <person name="Grouzdev D.S."/>
            <person name="Sokolova D.S."/>
            <person name="Semenova E.M."/>
            <person name="Borzenkov I.A."/>
            <person name="Bidzhieva S.K."/>
            <person name="Poltaraus A.B."/>
            <person name="Nazina T.N."/>
        </authorList>
    </citation>
    <scope>NUCLEOTIDE SEQUENCE [LARGE SCALE GENOMIC DNA]</scope>
    <source>
        <strain evidence="13 15">VKM B-3472D</strain>
    </source>
</reference>
<dbReference type="GO" id="GO:0003908">
    <property type="term" value="F:methylated-DNA-[protein]-cysteine S-methyltransferase activity"/>
    <property type="evidence" value="ECO:0007669"/>
    <property type="project" value="UniProtKB-UniRule"/>
</dbReference>
<comment type="similarity">
    <text evidence="2 9">Belongs to the MGMT family.</text>
</comment>
<dbReference type="EMBL" id="CP017962">
    <property type="protein sequence ID" value="APC47381.1"/>
    <property type="molecule type" value="Genomic_DNA"/>
</dbReference>
<proteinExistence type="inferred from homology"/>
<comment type="subcellular location">
    <subcellularLocation>
        <location evidence="9">Cytoplasm</location>
    </subcellularLocation>
</comment>
<feature type="domain" description="Methylguanine DNA methyltransferase ribonuclease-like" evidence="11">
    <location>
        <begin position="7"/>
        <end position="85"/>
    </location>
</feature>
<organism evidence="12 14">
    <name type="scientific">Virgibacillus halodenitrificans</name>
    <name type="common">Bacillus halodenitrificans</name>
    <dbReference type="NCBI Taxonomy" id="1482"/>
    <lineage>
        <taxon>Bacteria</taxon>
        <taxon>Bacillati</taxon>
        <taxon>Bacillota</taxon>
        <taxon>Bacilli</taxon>
        <taxon>Bacillales</taxon>
        <taxon>Bacillaceae</taxon>
        <taxon>Virgibacillus</taxon>
    </lineage>
</organism>
<dbReference type="InterPro" id="IPR014048">
    <property type="entry name" value="MethylDNA_cys_MeTrfase_DNA-bd"/>
</dbReference>
<dbReference type="InterPro" id="IPR036217">
    <property type="entry name" value="MethylDNA_cys_MeTrfase_DNAb"/>
</dbReference>
<evidence type="ECO:0000256" key="5">
    <source>
        <dbReference type="ARBA" id="ARBA00022679"/>
    </source>
</evidence>
<evidence type="ECO:0000259" key="10">
    <source>
        <dbReference type="Pfam" id="PF01035"/>
    </source>
</evidence>
<evidence type="ECO:0000313" key="12">
    <source>
        <dbReference type="EMBL" id="APC47381.1"/>
    </source>
</evidence>
<evidence type="ECO:0000259" key="11">
    <source>
        <dbReference type="Pfam" id="PF02870"/>
    </source>
</evidence>
<sequence length="172" mass="19585">MKKITLFYDEMDSPIGTLLLLSDGEAIVRIEYGRLADLEEKLTTWAKRFIGEPYFVHQPELIASAKEELEAYFKHQKQTFSIPFKFYGTSFQQKVWQALYDCIEYKETKTYKEIAEIIGNPKAVRAVGGAVNKNPFSIVVPCHRVIGANGKLVGYNGGLDKKEFLLKHEATD</sequence>
<evidence type="ECO:0000256" key="8">
    <source>
        <dbReference type="ARBA" id="ARBA00049348"/>
    </source>
</evidence>
<dbReference type="Gene3D" id="1.10.10.10">
    <property type="entry name" value="Winged helix-like DNA-binding domain superfamily/Winged helix DNA-binding domain"/>
    <property type="match status" value="1"/>
</dbReference>
<dbReference type="InterPro" id="IPR036388">
    <property type="entry name" value="WH-like_DNA-bd_sf"/>
</dbReference>
<keyword evidence="5 9" id="KW-0808">Transferase</keyword>
<comment type="miscellaneous">
    <text evidence="9">This enzyme catalyzes only one turnover and therefore is not strictly catalytic. According to one definition, an enzyme is a biocatalyst that acts repeatedly and over many reaction cycles.</text>
</comment>
<dbReference type="SUPFAM" id="SSF53155">
    <property type="entry name" value="Methylated DNA-protein cysteine methyltransferase domain"/>
    <property type="match status" value="1"/>
</dbReference>
<dbReference type="Proteomes" id="UP000621631">
    <property type="component" value="Unassembled WGS sequence"/>
</dbReference>
<dbReference type="GO" id="GO:0032259">
    <property type="term" value="P:methylation"/>
    <property type="evidence" value="ECO:0007669"/>
    <property type="project" value="UniProtKB-KW"/>
</dbReference>
<dbReference type="InterPro" id="IPR023546">
    <property type="entry name" value="MGMT"/>
</dbReference>
<keyword evidence="6 9" id="KW-0227">DNA damage</keyword>
<evidence type="ECO:0000256" key="9">
    <source>
        <dbReference type="HAMAP-Rule" id="MF_00772"/>
    </source>
</evidence>
<keyword evidence="3 9" id="KW-0963">Cytoplasm</keyword>
<dbReference type="PANTHER" id="PTHR10815:SF13">
    <property type="entry name" value="METHYLATED-DNA--PROTEIN-CYSTEINE METHYLTRANSFERASE"/>
    <property type="match status" value="1"/>
</dbReference>
<dbReference type="RefSeq" id="WP_071648359.1">
    <property type="nucleotide sequence ID" value="NZ_CP017962.1"/>
</dbReference>